<organism evidence="5 6">
    <name type="scientific">Chaetoceros tenuissimus</name>
    <dbReference type="NCBI Taxonomy" id="426638"/>
    <lineage>
        <taxon>Eukaryota</taxon>
        <taxon>Sar</taxon>
        <taxon>Stramenopiles</taxon>
        <taxon>Ochrophyta</taxon>
        <taxon>Bacillariophyta</taxon>
        <taxon>Coscinodiscophyceae</taxon>
        <taxon>Chaetocerotophycidae</taxon>
        <taxon>Chaetocerotales</taxon>
        <taxon>Chaetocerotaceae</taxon>
        <taxon>Chaetoceros</taxon>
    </lineage>
</organism>
<accession>A0AAD3CVS3</accession>
<comment type="caution">
    <text evidence="5">The sequence shown here is derived from an EMBL/GenBank/DDBJ whole genome shotgun (WGS) entry which is preliminary data.</text>
</comment>
<evidence type="ECO:0000313" key="5">
    <source>
        <dbReference type="EMBL" id="GFH52888.1"/>
    </source>
</evidence>
<keyword evidence="6" id="KW-1185">Reference proteome</keyword>
<keyword evidence="2 3" id="KW-0802">TPR repeat</keyword>
<dbReference type="InterPro" id="IPR011990">
    <property type="entry name" value="TPR-like_helical_dom_sf"/>
</dbReference>
<dbReference type="InterPro" id="IPR019734">
    <property type="entry name" value="TPR_rpt"/>
</dbReference>
<feature type="repeat" description="TPR" evidence="3">
    <location>
        <begin position="1515"/>
        <end position="1548"/>
    </location>
</feature>
<feature type="compositionally biased region" description="Polar residues" evidence="4">
    <location>
        <begin position="215"/>
        <end position="225"/>
    </location>
</feature>
<dbReference type="PANTHER" id="PTHR45641">
    <property type="entry name" value="TETRATRICOPEPTIDE REPEAT PROTEIN (AFU_ORTHOLOGUE AFUA_6G03870)"/>
    <property type="match status" value="1"/>
</dbReference>
<dbReference type="Proteomes" id="UP001054902">
    <property type="component" value="Unassembled WGS sequence"/>
</dbReference>
<evidence type="ECO:0000256" key="4">
    <source>
        <dbReference type="SAM" id="MobiDB-lite"/>
    </source>
</evidence>
<feature type="region of interest" description="Disordered" evidence="4">
    <location>
        <begin position="1"/>
        <end position="23"/>
    </location>
</feature>
<feature type="repeat" description="TPR" evidence="3">
    <location>
        <begin position="951"/>
        <end position="984"/>
    </location>
</feature>
<evidence type="ECO:0000256" key="2">
    <source>
        <dbReference type="ARBA" id="ARBA00022803"/>
    </source>
</evidence>
<feature type="region of interest" description="Disordered" evidence="4">
    <location>
        <begin position="35"/>
        <end position="90"/>
    </location>
</feature>
<keyword evidence="1" id="KW-0677">Repeat</keyword>
<dbReference type="EMBL" id="BLLK01000046">
    <property type="protein sequence ID" value="GFH52888.1"/>
    <property type="molecule type" value="Genomic_DNA"/>
</dbReference>
<evidence type="ECO:0000256" key="1">
    <source>
        <dbReference type="ARBA" id="ARBA00022737"/>
    </source>
</evidence>
<feature type="region of interest" description="Disordered" evidence="4">
    <location>
        <begin position="132"/>
        <end position="164"/>
    </location>
</feature>
<dbReference type="SMART" id="SM00028">
    <property type="entry name" value="TPR"/>
    <property type="match status" value="15"/>
</dbReference>
<evidence type="ECO:0000256" key="3">
    <source>
        <dbReference type="PROSITE-ProRule" id="PRU00339"/>
    </source>
</evidence>
<gene>
    <name evidence="5" type="ORF">CTEN210_09364</name>
</gene>
<feature type="compositionally biased region" description="Low complexity" evidence="4">
    <location>
        <begin position="353"/>
        <end position="373"/>
    </location>
</feature>
<name>A0AAD3CVS3_9STRA</name>
<dbReference type="Pfam" id="PF13424">
    <property type="entry name" value="TPR_12"/>
    <property type="match status" value="4"/>
</dbReference>
<dbReference type="Pfam" id="PF13181">
    <property type="entry name" value="TPR_8"/>
    <property type="match status" value="1"/>
</dbReference>
<evidence type="ECO:0000313" key="6">
    <source>
        <dbReference type="Proteomes" id="UP001054902"/>
    </source>
</evidence>
<dbReference type="Pfam" id="PF13432">
    <property type="entry name" value="TPR_16"/>
    <property type="match status" value="1"/>
</dbReference>
<dbReference type="PROSITE" id="PS50293">
    <property type="entry name" value="TPR_REGION"/>
    <property type="match status" value="1"/>
</dbReference>
<feature type="compositionally biased region" description="Basic and acidic residues" evidence="4">
    <location>
        <begin position="43"/>
        <end position="55"/>
    </location>
</feature>
<feature type="region of interest" description="Disordered" evidence="4">
    <location>
        <begin position="195"/>
        <end position="257"/>
    </location>
</feature>
<protein>
    <submittedName>
        <fullName evidence="5">Uncharacterized protein</fullName>
    </submittedName>
</protein>
<sequence>MRMNGGSKLVIPKSIQRSPNKQLSARSLLLYETGNSSSSITEIKLDYLPDREKAETPTPEAGESQKSDNDRMNSSSGHTQHFGGDSTHNTIKGRSVLITSDHSVVTKHSLSMNTITTTNPSIPIRSNLLDREAQEGSMNKRLEVPDERMIDTESFPKKEHTDLQKDEKKILSMAQNDQHVYETENESCSHIMLNQKEKNTSNTSAPERKHDRTMTAESSGSSTADHSQKSYQSSSSSLQITAQIAPGGSTSSTSSTGLPHIKDGIGHYFNGRYLLRQDLFLHNSRGKLSSDDLQKEHDQNKAFFANIDSSFEDCAKEDYKKIQELDATEIMNISKICFAAMCIVFSSHNPSTTKISTDSESSESSVKSSLSTNSDDDALVKGSAMSSAYQSALERDTSKTAILAKHRRKMFADNFDLSGADSKARDKLLGKNIDGSQSHRSFDHASFGSSDELKNSTNKSNSVLLQRPSVPLPVVYMLWSKLILTFLEDKNMNDGKDVLVPNKLVTALLDRVEEVLVTKTSLLQILPSKQKENSTSSTSKDEFFQDIVFDFDKESACLKISHDLHLQYGLYISQNTKLFSFFFRGPSSEQGCQRLQFSYKIFDEDSWNPEQALNFVLASSCLSLIHNIQKPSSLHSMEKTQREYAFEMLPWHLMRSMQYQTVTRLLCDVSFVKGRLDDLDFAGATEMHVADFEELYDSVISLQSEFPLLVEDINVEKSMTECYGLLGSLIRSKDSYRWQYEDDHFEDADTPEDDVDLAYVKNVARSLQAVGDSLFRYKKEAESMKYYYRSLVRYEHVYSIESKSLKSSSSSSIRGLEKTQLQMGGVLSRIASVYEHTNDKSDAMLCYEKALSFYSKGQSRNHLQGIAKTLASMGELHFSLKEYDSSLSCFNESLLMLRSMDQNSDEVAANLLIVMGNVRKDMGELNEALELFSEALYSKTVLYGKSHPEVAFIHQVIGIAYCEKSDFQKALSHFEDALKIRKDAVALLQEHLCANDKSGRIQARELEVSESLEAIARVYETLDDLDTSFIFFEESASIHHNHLLDLVCSESCVMMISDVFISLQTDPDSECFLDDVYDHLKAIAEIGLRLCPLSRIFKTKLDMEDLIEIEGQVAEILLDMGTIQGAKFLLKMDQIDLEVENVSAIDVSSERKQAILHFEDSVTLRKRRIERLKYDESTTTEGEEEINYERITMAVMLYELGKMCSWLVLRNDIEDIESRNLRLIRPTSFAVRDCKKALAYFEEAREILRDSISISETLAYPNEEEDPLIARIHLTPSIYEEMLQMMAVLYRKVGQYEKSVQCYNEVAMLITRMGLDENHDKEDEVYISQKEKVAFSSQSIGDILFDTSEFSRALESYEEAIQMFDNLGVDSLIIADALNRKGHVLLKMKRWTDAVGVFNKALFIRVDRLPSDDSSIAESFHLISKCHEGQNQIEEALGYSKKAQKILSGHLVDTDIMAADAFFSLGRLVLLLEDSSRRCLGEAPNDDDIALALTNLALARDIYLRSFGEEALEVGDTLSLLGSIYHKYGEFSKAVSVFKKALAIFKTAPLDQSERIRESLVKLGAATADLPEADFDKVLECYGLAQDMYEEMEECKSVEYADLIFNIANAYLKQEEYTKAMEYFQDALALYNSILGNDHPIGSKILTKLGECLLHLRKHKEACSILENAQEIYYDSRKQQSELLLSDILFNLGIAHCETGRLNKAIDSYESSMKIRRKVLGENSIEYAQILNNIGSVFARNKEYQRALAPWQDAINIYISMGLNETDPKVACTKGNIEISTNLRSSTAREDKLKSINEY</sequence>
<feature type="region of interest" description="Disordered" evidence="4">
    <location>
        <begin position="435"/>
        <end position="455"/>
    </location>
</feature>
<feature type="repeat" description="TPR" evidence="3">
    <location>
        <begin position="1601"/>
        <end position="1634"/>
    </location>
</feature>
<dbReference type="SUPFAM" id="SSF48452">
    <property type="entry name" value="TPR-like"/>
    <property type="match status" value="5"/>
</dbReference>
<feature type="compositionally biased region" description="Low complexity" evidence="4">
    <location>
        <begin position="229"/>
        <end position="239"/>
    </location>
</feature>
<feature type="region of interest" description="Disordered" evidence="4">
    <location>
        <begin position="353"/>
        <end position="374"/>
    </location>
</feature>
<feature type="compositionally biased region" description="Low complexity" evidence="4">
    <location>
        <begin position="247"/>
        <end position="257"/>
    </location>
</feature>
<dbReference type="Gene3D" id="1.25.40.10">
    <property type="entry name" value="Tetratricopeptide repeat domain"/>
    <property type="match status" value="6"/>
</dbReference>
<reference evidence="5 6" key="1">
    <citation type="journal article" date="2021" name="Sci. Rep.">
        <title>The genome of the diatom Chaetoceros tenuissimus carries an ancient integrated fragment of an extant virus.</title>
        <authorList>
            <person name="Hongo Y."/>
            <person name="Kimura K."/>
            <person name="Takaki Y."/>
            <person name="Yoshida Y."/>
            <person name="Baba S."/>
            <person name="Kobayashi G."/>
            <person name="Nagasaki K."/>
            <person name="Hano T."/>
            <person name="Tomaru Y."/>
        </authorList>
    </citation>
    <scope>NUCLEOTIDE SEQUENCE [LARGE SCALE GENOMIC DNA]</scope>
    <source>
        <strain evidence="5 6">NIES-3715</strain>
    </source>
</reference>
<feature type="repeat" description="TPR" evidence="3">
    <location>
        <begin position="1686"/>
        <end position="1719"/>
    </location>
</feature>
<dbReference type="PANTHER" id="PTHR45641:SF19">
    <property type="entry name" value="NEPHROCYSTIN-3"/>
    <property type="match status" value="1"/>
</dbReference>
<dbReference type="PROSITE" id="PS50005">
    <property type="entry name" value="TPR"/>
    <property type="match status" value="4"/>
</dbReference>
<proteinExistence type="predicted"/>